<reference evidence="3" key="1">
    <citation type="journal article" date="2019" name="Int. J. Syst. Evol. Microbiol.">
        <title>The Global Catalogue of Microorganisms (GCM) 10K type strain sequencing project: providing services to taxonomists for standard genome sequencing and annotation.</title>
        <authorList>
            <consortium name="The Broad Institute Genomics Platform"/>
            <consortium name="The Broad Institute Genome Sequencing Center for Infectious Disease"/>
            <person name="Wu L."/>
            <person name="Ma J."/>
        </authorList>
    </citation>
    <scope>NUCLEOTIDE SEQUENCE [LARGE SCALE GENOMIC DNA]</scope>
    <source>
        <strain evidence="3">JCM 9373</strain>
    </source>
</reference>
<accession>A0ABP6MSD4</accession>
<feature type="region of interest" description="Disordered" evidence="1">
    <location>
        <begin position="1"/>
        <end position="23"/>
    </location>
</feature>
<dbReference type="Proteomes" id="UP001500320">
    <property type="component" value="Unassembled WGS sequence"/>
</dbReference>
<gene>
    <name evidence="2" type="ORF">GCM10010466_14180</name>
</gene>
<sequence length="75" mass="8368">MEDSESAILRVPPGNDPEVGRLDNTVMDVPQGSDIYQMPYQGGPLYFKRTTERVEWQGEEPLPVFVYVGDTPPGV</sequence>
<proteinExistence type="predicted"/>
<keyword evidence="3" id="KW-1185">Reference proteome</keyword>
<comment type="caution">
    <text evidence="2">The sequence shown here is derived from an EMBL/GenBank/DDBJ whole genome shotgun (WGS) entry which is preliminary data.</text>
</comment>
<evidence type="ECO:0000256" key="1">
    <source>
        <dbReference type="SAM" id="MobiDB-lite"/>
    </source>
</evidence>
<dbReference type="EMBL" id="BAAAUT010000008">
    <property type="protein sequence ID" value="GAA3124426.1"/>
    <property type="molecule type" value="Genomic_DNA"/>
</dbReference>
<name>A0ABP6MSD4_9ACTN</name>
<organism evidence="2 3">
    <name type="scientific">Planomonospora alba</name>
    <dbReference type="NCBI Taxonomy" id="161354"/>
    <lineage>
        <taxon>Bacteria</taxon>
        <taxon>Bacillati</taxon>
        <taxon>Actinomycetota</taxon>
        <taxon>Actinomycetes</taxon>
        <taxon>Streptosporangiales</taxon>
        <taxon>Streptosporangiaceae</taxon>
        <taxon>Planomonospora</taxon>
    </lineage>
</organism>
<evidence type="ECO:0000313" key="3">
    <source>
        <dbReference type="Proteomes" id="UP001500320"/>
    </source>
</evidence>
<dbReference type="RefSeq" id="WP_344857068.1">
    <property type="nucleotide sequence ID" value="NZ_BAAAUT010000008.1"/>
</dbReference>
<evidence type="ECO:0000313" key="2">
    <source>
        <dbReference type="EMBL" id="GAA3124426.1"/>
    </source>
</evidence>
<protein>
    <submittedName>
        <fullName evidence="2">Uncharacterized protein</fullName>
    </submittedName>
</protein>